<dbReference type="EC" id="3.4.11.10" evidence="8"/>
<dbReference type="InterPro" id="IPR011356">
    <property type="entry name" value="Leucine_aapep/pepB"/>
</dbReference>
<dbReference type="CDD" id="cd00433">
    <property type="entry name" value="Peptidase_M17"/>
    <property type="match status" value="1"/>
</dbReference>
<evidence type="ECO:0000256" key="1">
    <source>
        <dbReference type="ARBA" id="ARBA00000135"/>
    </source>
</evidence>
<evidence type="ECO:0000313" key="10">
    <source>
        <dbReference type="EMBL" id="WFM82732.1"/>
    </source>
</evidence>
<dbReference type="Gene3D" id="3.40.630.10">
    <property type="entry name" value="Zn peptidases"/>
    <property type="match status" value="1"/>
</dbReference>
<dbReference type="PANTHER" id="PTHR11963:SF23">
    <property type="entry name" value="CYTOSOL AMINOPEPTIDASE"/>
    <property type="match status" value="1"/>
</dbReference>
<protein>
    <recommendedName>
        <fullName evidence="8">Probable cytosol aminopeptidase</fullName>
        <ecNumber evidence="8">3.4.11.1</ecNumber>
    </recommendedName>
    <alternativeName>
        <fullName evidence="8">Leucine aminopeptidase</fullName>
        <shortName evidence="8">LAP</shortName>
        <ecNumber evidence="8">3.4.11.10</ecNumber>
    </alternativeName>
    <alternativeName>
        <fullName evidence="8">Leucyl aminopeptidase</fullName>
    </alternativeName>
</protein>
<feature type="binding site" evidence="8">
    <location>
        <position position="244"/>
    </location>
    <ligand>
        <name>Mn(2+)</name>
        <dbReference type="ChEBI" id="CHEBI:29035"/>
        <label>2</label>
    </ligand>
</feature>
<dbReference type="InterPro" id="IPR043472">
    <property type="entry name" value="Macro_dom-like"/>
</dbReference>
<dbReference type="RefSeq" id="WP_278012158.1">
    <property type="nucleotide sequence ID" value="NZ_CP121208.1"/>
</dbReference>
<feature type="active site" evidence="8">
    <location>
        <position position="330"/>
    </location>
</feature>
<feature type="binding site" evidence="8">
    <location>
        <position position="328"/>
    </location>
    <ligand>
        <name>Mn(2+)</name>
        <dbReference type="ChEBI" id="CHEBI:29035"/>
        <label>1</label>
    </ligand>
</feature>
<dbReference type="Gene3D" id="3.40.220.10">
    <property type="entry name" value="Leucine Aminopeptidase, subunit E, domain 1"/>
    <property type="match status" value="1"/>
</dbReference>
<dbReference type="PRINTS" id="PR00481">
    <property type="entry name" value="LAMNOPPTDASE"/>
</dbReference>
<dbReference type="GO" id="GO:0004177">
    <property type="term" value="F:aminopeptidase activity"/>
    <property type="evidence" value="ECO:0007669"/>
    <property type="project" value="UniProtKB-KW"/>
</dbReference>
<evidence type="ECO:0000313" key="11">
    <source>
        <dbReference type="Proteomes" id="UP001215216"/>
    </source>
</evidence>
<keyword evidence="8" id="KW-0464">Manganese</keyword>
<evidence type="ECO:0000256" key="7">
    <source>
        <dbReference type="ARBA" id="ARBA00049972"/>
    </source>
</evidence>
<dbReference type="InterPro" id="IPR023042">
    <property type="entry name" value="Peptidase_M17_leu_NH2_pept"/>
</dbReference>
<evidence type="ECO:0000259" key="9">
    <source>
        <dbReference type="PROSITE" id="PS00631"/>
    </source>
</evidence>
<feature type="binding site" evidence="8">
    <location>
        <position position="249"/>
    </location>
    <ligand>
        <name>Mn(2+)</name>
        <dbReference type="ChEBI" id="CHEBI:29035"/>
        <label>2</label>
    </ligand>
</feature>
<evidence type="ECO:0000256" key="5">
    <source>
        <dbReference type="ARBA" id="ARBA00022670"/>
    </source>
</evidence>
<evidence type="ECO:0000256" key="3">
    <source>
        <dbReference type="ARBA" id="ARBA00009528"/>
    </source>
</evidence>
<comment type="cofactor">
    <cofactor evidence="8">
        <name>Mn(2+)</name>
        <dbReference type="ChEBI" id="CHEBI:29035"/>
    </cofactor>
    <text evidence="8">Binds 2 manganese ions per subunit.</text>
</comment>
<dbReference type="Proteomes" id="UP001215216">
    <property type="component" value="Chromosome"/>
</dbReference>
<feature type="domain" description="Cytosol aminopeptidase" evidence="9">
    <location>
        <begin position="324"/>
        <end position="331"/>
    </location>
</feature>
<dbReference type="Pfam" id="PF00883">
    <property type="entry name" value="Peptidase_M17"/>
    <property type="match status" value="1"/>
</dbReference>
<evidence type="ECO:0000256" key="6">
    <source>
        <dbReference type="ARBA" id="ARBA00022801"/>
    </source>
</evidence>
<feature type="active site" evidence="8">
    <location>
        <position position="256"/>
    </location>
</feature>
<keyword evidence="8" id="KW-0963">Cytoplasm</keyword>
<comment type="similarity">
    <text evidence="3 8">Belongs to the peptidase M17 family.</text>
</comment>
<feature type="binding site" evidence="8">
    <location>
        <position position="249"/>
    </location>
    <ligand>
        <name>Mn(2+)</name>
        <dbReference type="ChEBI" id="CHEBI:29035"/>
        <label>1</label>
    </ligand>
</feature>
<dbReference type="InterPro" id="IPR000819">
    <property type="entry name" value="Peptidase_M17_C"/>
</dbReference>
<keyword evidence="5 8" id="KW-0645">Protease</keyword>
<evidence type="ECO:0000256" key="2">
    <source>
        <dbReference type="ARBA" id="ARBA00000967"/>
    </source>
</evidence>
<dbReference type="InterPro" id="IPR008283">
    <property type="entry name" value="Peptidase_M17_N"/>
</dbReference>
<organism evidence="10 11">
    <name type="scientific">Arcanobacterium canis</name>
    <dbReference type="NCBI Taxonomy" id="999183"/>
    <lineage>
        <taxon>Bacteria</taxon>
        <taxon>Bacillati</taxon>
        <taxon>Actinomycetota</taxon>
        <taxon>Actinomycetes</taxon>
        <taxon>Actinomycetales</taxon>
        <taxon>Actinomycetaceae</taxon>
        <taxon>Arcanobacterium</taxon>
    </lineage>
</organism>
<feature type="binding site" evidence="8">
    <location>
        <position position="267"/>
    </location>
    <ligand>
        <name>Mn(2+)</name>
        <dbReference type="ChEBI" id="CHEBI:29035"/>
        <label>2</label>
    </ligand>
</feature>
<feature type="binding site" evidence="8">
    <location>
        <position position="326"/>
    </location>
    <ligand>
        <name>Mn(2+)</name>
        <dbReference type="ChEBI" id="CHEBI:29035"/>
        <label>1</label>
    </ligand>
</feature>
<reference evidence="10 11" key="1">
    <citation type="submission" date="2023-03" db="EMBL/GenBank/DDBJ databases">
        <title>Complete genome of Arcanobacterium canis strain DSM 25104 isolated in 2010 from a canine otitis externa in Germany.</title>
        <authorList>
            <person name="Borowiak M."/>
            <person name="Kreitlow A."/>
            <person name="Malorny B."/>
            <person name="Laemmler C."/>
            <person name="Prenger-Berninghoff E."/>
            <person name="Ploetz M."/>
            <person name="Abdulmawjood A."/>
        </authorList>
    </citation>
    <scope>NUCLEOTIDE SEQUENCE [LARGE SCALE GENOMIC DNA]</scope>
    <source>
        <strain evidence="10 11">DSM 25104</strain>
    </source>
</reference>
<dbReference type="PROSITE" id="PS00631">
    <property type="entry name" value="CYTOSOL_AP"/>
    <property type="match status" value="1"/>
</dbReference>
<name>A0ABY8FW36_9ACTO</name>
<keyword evidence="4 8" id="KW-0031">Aminopeptidase</keyword>
<comment type="catalytic activity">
    <reaction evidence="2 8">
        <text>Release of an N-terminal amino acid, preferentially leucine, but not glutamic or aspartic acids.</text>
        <dbReference type="EC" id="3.4.11.10"/>
    </reaction>
</comment>
<dbReference type="HAMAP" id="MF_00181">
    <property type="entry name" value="Cytosol_peptidase_M17"/>
    <property type="match status" value="1"/>
</dbReference>
<comment type="function">
    <text evidence="7 8">Presumably involved in the processing and regular turnover of intracellular proteins. Catalyzes the removal of unsubstituted N-terminal amino acids from various peptides.</text>
</comment>
<feature type="binding site" evidence="8">
    <location>
        <position position="328"/>
    </location>
    <ligand>
        <name>Mn(2+)</name>
        <dbReference type="ChEBI" id="CHEBI:29035"/>
        <label>2</label>
    </ligand>
</feature>
<dbReference type="EMBL" id="CP121208">
    <property type="protein sequence ID" value="WFM82732.1"/>
    <property type="molecule type" value="Genomic_DNA"/>
</dbReference>
<proteinExistence type="inferred from homology"/>
<evidence type="ECO:0000256" key="4">
    <source>
        <dbReference type="ARBA" id="ARBA00022438"/>
    </source>
</evidence>
<comment type="catalytic activity">
    <reaction evidence="1 8">
        <text>Release of an N-terminal amino acid, Xaa-|-Yaa-, in which Xaa is preferably Leu, but may be other amino acids including Pro although not Arg or Lys, and Yaa may be Pro. Amino acid amides and methyl esters are also readily hydrolyzed, but rates on arylamides are exceedingly low.</text>
        <dbReference type="EC" id="3.4.11.1"/>
    </reaction>
</comment>
<dbReference type="SUPFAM" id="SSF53187">
    <property type="entry name" value="Zn-dependent exopeptidases"/>
    <property type="match status" value="1"/>
</dbReference>
<evidence type="ECO:0000256" key="8">
    <source>
        <dbReference type="HAMAP-Rule" id="MF_00181"/>
    </source>
</evidence>
<keyword evidence="11" id="KW-1185">Reference proteome</keyword>
<comment type="subcellular location">
    <subcellularLocation>
        <location evidence="8">Cytoplasm</location>
    </subcellularLocation>
</comment>
<dbReference type="NCBIfam" id="NF002073">
    <property type="entry name" value="PRK00913.1-2"/>
    <property type="match status" value="1"/>
</dbReference>
<dbReference type="EC" id="3.4.11.1" evidence="8"/>
<keyword evidence="6 8" id="KW-0378">Hydrolase</keyword>
<keyword evidence="8" id="KW-0479">Metal-binding</keyword>
<sequence>MSTLTVSEFLSVPTGPTIVGLTGETVRVVSNLTDAATNDALSEAFALVDASTSCGSTTTVVHNGAAVIGVGLGENPDHEDLRQATGSGVRAAAGLGEVHIAIAHDSAAELEAMIEGALFAAYDFTKYTAPKKPAVTAMTVHSSYSQDADVMIEHATILRDSIARVRDLVNTAPNDLNPENYSRIAKDEAEKVGLSVKIYEGQELIDERLNGLIAVGKGAEHGPRLVRIEWNPEGATGFTALVGKGITYDSGGYSLKPSTSMVTMKTDMTGSATILQTIIAAARLGIQRRIVAWMCLAENMVSATSTRPDDVITYRNGTTVEINNTDAEGRVVMADGLIMATEEKPDEVIDIATLTGAQIIALGKRYSGVMGTDSVRDDVVAAADLVGELTWPMPLPKELRKSLDSPIADMRNSGSREGGMLVAGLYLKEFTGETPWAHIDIAGPSFNQDAAWGYTPKNATGVMVRTLVAFLEEKVAQ</sequence>
<dbReference type="Pfam" id="PF02789">
    <property type="entry name" value="Peptidase_M17_N"/>
    <property type="match status" value="1"/>
</dbReference>
<accession>A0ABY8FW36</accession>
<gene>
    <name evidence="8" type="primary">pepA</name>
    <name evidence="10" type="ORF">P7079_04810</name>
</gene>
<dbReference type="PANTHER" id="PTHR11963">
    <property type="entry name" value="LEUCINE AMINOPEPTIDASE-RELATED"/>
    <property type="match status" value="1"/>
</dbReference>
<dbReference type="SUPFAM" id="SSF52949">
    <property type="entry name" value="Macro domain-like"/>
    <property type="match status" value="1"/>
</dbReference>